<dbReference type="GO" id="GO:0061512">
    <property type="term" value="P:protein localization to cilium"/>
    <property type="evidence" value="ECO:0007669"/>
    <property type="project" value="TreeGrafter"/>
</dbReference>
<dbReference type="Gene3D" id="2.130.10.10">
    <property type="entry name" value="YVTN repeat-like/Quinoprotein amine dehydrogenase"/>
    <property type="match status" value="1"/>
</dbReference>
<comment type="caution">
    <text evidence="3">The sequence shown here is derived from an EMBL/GenBank/DDBJ whole genome shotgun (WGS) entry which is preliminary data.</text>
</comment>
<dbReference type="GO" id="GO:0034464">
    <property type="term" value="C:BBSome"/>
    <property type="evidence" value="ECO:0007669"/>
    <property type="project" value="InterPro"/>
</dbReference>
<proteinExistence type="predicted"/>
<protein>
    <submittedName>
        <fullName evidence="3">Bardet-Biedl syndrome 1 protein</fullName>
    </submittedName>
</protein>
<dbReference type="GO" id="GO:0005119">
    <property type="term" value="F:smoothened binding"/>
    <property type="evidence" value="ECO:0007669"/>
    <property type="project" value="TreeGrafter"/>
</dbReference>
<dbReference type="GO" id="GO:0005113">
    <property type="term" value="F:patched binding"/>
    <property type="evidence" value="ECO:0007669"/>
    <property type="project" value="TreeGrafter"/>
</dbReference>
<organism evidence="3 4">
    <name type="scientific">Trichinella pseudospiralis</name>
    <name type="common">Parasitic roundworm</name>
    <dbReference type="NCBI Taxonomy" id="6337"/>
    <lineage>
        <taxon>Eukaryota</taxon>
        <taxon>Metazoa</taxon>
        <taxon>Ecdysozoa</taxon>
        <taxon>Nematoda</taxon>
        <taxon>Enoplea</taxon>
        <taxon>Dorylaimia</taxon>
        <taxon>Trichinellida</taxon>
        <taxon>Trichinellidae</taxon>
        <taxon>Trichinella</taxon>
    </lineage>
</organism>
<evidence type="ECO:0000313" key="3">
    <source>
        <dbReference type="EMBL" id="KRZ37668.1"/>
    </source>
</evidence>
<dbReference type="PANTHER" id="PTHR20870:SF0">
    <property type="entry name" value="BARDET-BIEDL SYNDROME 1 PROTEIN"/>
    <property type="match status" value="1"/>
</dbReference>
<accession>A0A0V1JRV7</accession>
<dbReference type="EMBL" id="JYDV01000055">
    <property type="protein sequence ID" value="KRZ37668.1"/>
    <property type="molecule type" value="Genomic_DNA"/>
</dbReference>
<gene>
    <name evidence="3" type="primary">BBS1</name>
    <name evidence="3" type="ORF">T4C_7064</name>
</gene>
<dbReference type="AlphaFoldDB" id="A0A0V1JRV7"/>
<dbReference type="InterPro" id="IPR032728">
    <property type="entry name" value="BBS1_N"/>
</dbReference>
<dbReference type="GO" id="GO:1905515">
    <property type="term" value="P:non-motile cilium assembly"/>
    <property type="evidence" value="ECO:0007669"/>
    <property type="project" value="InterPro"/>
</dbReference>
<dbReference type="InterPro" id="IPR028784">
    <property type="entry name" value="BBS1"/>
</dbReference>
<dbReference type="Pfam" id="PF14779">
    <property type="entry name" value="BBS1"/>
    <property type="match status" value="1"/>
</dbReference>
<dbReference type="Pfam" id="PF23304">
    <property type="entry name" value="GAE_BBS1"/>
    <property type="match status" value="1"/>
</dbReference>
<dbReference type="Proteomes" id="UP000054826">
    <property type="component" value="Unassembled WGS sequence"/>
</dbReference>
<evidence type="ECO:0000259" key="2">
    <source>
        <dbReference type="Pfam" id="PF23304"/>
    </source>
</evidence>
<name>A0A0V1JRV7_TRIPS</name>
<feature type="domain" description="Bardet-Biedl syndrome 1 N-terminal" evidence="1">
    <location>
        <begin position="35"/>
        <end position="278"/>
    </location>
</feature>
<dbReference type="PANTHER" id="PTHR20870">
    <property type="entry name" value="BARDET-BIEDL SYNDROME 1 PROTEIN"/>
    <property type="match status" value="1"/>
</dbReference>
<sequence>MMMPNSAKTANLGTYPDNPWWIDSCNDCVGVTVNITTSSGIVLADLNADSDWKLVIADISPTCSDTRLKVITNNCVLLEERVNELVSSICAVQIDDSANQMPVLAVAACDCILFYRNMKPFFRLPIPSQNISDLEQQIWHNSTNTSVESEIILKAMEYLRGQLPISQMSTLSQQYFALENHEERLQFIANHKDEPLKRPTVVTCMSKIKRSTVNQDGVDWLLVGTENGCVHAIDCKSFNIQWSVQLTSTPSFIVAKGACDVDYKILISCRNSCVYTLKRDAKQTNVKLLFTLCTQVVGIVLVDRCVVIGKTDETLSFYTTSGKSIWTRQMQSNIITMNDMCYPPKNFEAVLVSLGNRTVHIYKEDALSNIINTDDIIVGLRFGCFGREKGVLIMTTAGGNLRVKLLRKNAKMNDKIPLERLAAIVDQQQRMPIPKKTKLFIEQTNRESEHYKAIHERCQRDLLELRLKTAETYLTMMEKRMNPVALNSKLSHHQPVNLAAQVVGFGPRFRLDIVLSTAIKCIFGLNISILYDATVYDFEKNVLYVPFLLPNRQYKFSVYLNVSKDQSFSSEVTLVIHENNSNQPIQTLNGSVDGDPLTPIDFYRVGLVLIEKQVTKKFGILNCVNVKMKKIKSDMIMRSFNAV</sequence>
<dbReference type="InterPro" id="IPR056419">
    <property type="entry name" value="GAE_BBS1"/>
</dbReference>
<reference evidence="3 4" key="1">
    <citation type="submission" date="2015-01" db="EMBL/GenBank/DDBJ databases">
        <title>Evolution of Trichinella species and genotypes.</title>
        <authorList>
            <person name="Korhonen P.K."/>
            <person name="Edoardo P."/>
            <person name="Giuseppe L.R."/>
            <person name="Gasser R.B."/>
        </authorList>
    </citation>
    <scope>NUCLEOTIDE SEQUENCE [LARGE SCALE GENOMIC DNA]</scope>
    <source>
        <strain evidence="3">ISS176</strain>
    </source>
</reference>
<feature type="domain" description="Bardet-Biedl syndrome 1 protein GAE" evidence="2">
    <location>
        <begin position="497"/>
        <end position="587"/>
    </location>
</feature>
<evidence type="ECO:0000259" key="1">
    <source>
        <dbReference type="Pfam" id="PF14779"/>
    </source>
</evidence>
<dbReference type="GO" id="GO:0005813">
    <property type="term" value="C:centrosome"/>
    <property type="evidence" value="ECO:0007669"/>
    <property type="project" value="TreeGrafter"/>
</dbReference>
<dbReference type="GO" id="GO:0005930">
    <property type="term" value="C:axoneme"/>
    <property type="evidence" value="ECO:0007669"/>
    <property type="project" value="TreeGrafter"/>
</dbReference>
<dbReference type="InterPro" id="IPR015943">
    <property type="entry name" value="WD40/YVTN_repeat-like_dom_sf"/>
</dbReference>
<dbReference type="SUPFAM" id="SSF50998">
    <property type="entry name" value="Quinoprotein alcohol dehydrogenase-like"/>
    <property type="match status" value="1"/>
</dbReference>
<evidence type="ECO:0000313" key="4">
    <source>
        <dbReference type="Proteomes" id="UP000054826"/>
    </source>
</evidence>
<dbReference type="InterPro" id="IPR011047">
    <property type="entry name" value="Quinoprotein_ADH-like_sf"/>
</dbReference>